<evidence type="ECO:0000256" key="5">
    <source>
        <dbReference type="ARBA" id="ARBA00022692"/>
    </source>
</evidence>
<evidence type="ECO:0000256" key="2">
    <source>
        <dbReference type="ARBA" id="ARBA00007935"/>
    </source>
</evidence>
<feature type="transmembrane region" description="Helical" evidence="8">
    <location>
        <begin position="47"/>
        <end position="70"/>
    </location>
</feature>
<protein>
    <submittedName>
        <fullName evidence="9">Iron complex transport system permease protein</fullName>
    </submittedName>
</protein>
<dbReference type="AlphaFoldDB" id="A0A1G6TW74"/>
<keyword evidence="7 8" id="KW-0472">Membrane</keyword>
<dbReference type="EMBL" id="FNAH01000001">
    <property type="protein sequence ID" value="SDD33348.1"/>
    <property type="molecule type" value="Genomic_DNA"/>
</dbReference>
<keyword evidence="5 8" id="KW-0812">Transmembrane</keyword>
<sequence length="334" mass="34661">MAEMAAPFAPARRGAAGIVAPLAALLLVSSALWLFQGLGEGNRGFILALRAIKLGGMMTVAAAVGVSTILFQTVAGNRVLTPSIMGFDSLYALLQTAMVASLGAAGFAGIASLPKFLAEVGIMCLLATVLFGTLLGRGSRDIGRTILTGIIFGVMFRSARDLLSRLIDPNEFAVVQAATVVNFARTDASLLPLAATLCAICVALAMVMAPRLDVLALGRDGAINLGLRFRRLVIATLGLVAVLVSVSTALVGPMSLFGPAAFFGLIVAGIAHGLARSYRHAVLLPVAALIAANILVLGQMIFERILGQQTAMGVVIEFAGGLFFLFLLLKGRIR</sequence>
<evidence type="ECO:0000313" key="9">
    <source>
        <dbReference type="EMBL" id="SDD33348.1"/>
    </source>
</evidence>
<dbReference type="InterPro" id="IPR037294">
    <property type="entry name" value="ABC_BtuC-like"/>
</dbReference>
<organism evidence="9 10">
    <name type="scientific">Paracoccus isoporae</name>
    <dbReference type="NCBI Taxonomy" id="591205"/>
    <lineage>
        <taxon>Bacteria</taxon>
        <taxon>Pseudomonadati</taxon>
        <taxon>Pseudomonadota</taxon>
        <taxon>Alphaproteobacteria</taxon>
        <taxon>Rhodobacterales</taxon>
        <taxon>Paracoccaceae</taxon>
        <taxon>Paracoccus</taxon>
    </lineage>
</organism>
<keyword evidence="6 8" id="KW-1133">Transmembrane helix</keyword>
<feature type="transmembrane region" description="Helical" evidence="8">
    <location>
        <begin position="116"/>
        <end position="135"/>
    </location>
</feature>
<feature type="transmembrane region" description="Helical" evidence="8">
    <location>
        <begin position="190"/>
        <end position="209"/>
    </location>
</feature>
<evidence type="ECO:0000256" key="7">
    <source>
        <dbReference type="ARBA" id="ARBA00023136"/>
    </source>
</evidence>
<name>A0A1G6TW74_9RHOB</name>
<evidence type="ECO:0000256" key="4">
    <source>
        <dbReference type="ARBA" id="ARBA00022475"/>
    </source>
</evidence>
<feature type="transmembrane region" description="Helical" evidence="8">
    <location>
        <begin position="14"/>
        <end position="35"/>
    </location>
</feature>
<feature type="transmembrane region" description="Helical" evidence="8">
    <location>
        <begin position="282"/>
        <end position="302"/>
    </location>
</feature>
<dbReference type="PANTHER" id="PTHR30472">
    <property type="entry name" value="FERRIC ENTEROBACTIN TRANSPORT SYSTEM PERMEASE PROTEIN"/>
    <property type="match status" value="1"/>
</dbReference>
<comment type="subcellular location">
    <subcellularLocation>
        <location evidence="1">Cell membrane</location>
        <topology evidence="1">Multi-pass membrane protein</topology>
    </subcellularLocation>
</comment>
<dbReference type="PANTHER" id="PTHR30472:SF19">
    <property type="entry name" value="PETROBACTIN IMPORT SYSTEM PERMEASE PROTEIN YCLO"/>
    <property type="match status" value="1"/>
</dbReference>
<feature type="transmembrane region" description="Helical" evidence="8">
    <location>
        <begin position="229"/>
        <end position="250"/>
    </location>
</feature>
<evidence type="ECO:0000256" key="3">
    <source>
        <dbReference type="ARBA" id="ARBA00022448"/>
    </source>
</evidence>
<reference evidence="9 10" key="1">
    <citation type="submission" date="2016-10" db="EMBL/GenBank/DDBJ databases">
        <authorList>
            <person name="de Groot N.N."/>
        </authorList>
    </citation>
    <scope>NUCLEOTIDE SEQUENCE [LARGE SCALE GENOMIC DNA]</scope>
    <source>
        <strain evidence="9 10">DSM 22220</strain>
    </source>
</reference>
<feature type="transmembrane region" description="Helical" evidence="8">
    <location>
        <begin position="256"/>
        <end position="275"/>
    </location>
</feature>
<dbReference type="GO" id="GO:0022857">
    <property type="term" value="F:transmembrane transporter activity"/>
    <property type="evidence" value="ECO:0007669"/>
    <property type="project" value="InterPro"/>
</dbReference>
<dbReference type="Gene3D" id="1.10.3470.10">
    <property type="entry name" value="ABC transporter involved in vitamin B12 uptake, BtuC"/>
    <property type="match status" value="1"/>
</dbReference>
<evidence type="ECO:0000256" key="6">
    <source>
        <dbReference type="ARBA" id="ARBA00022989"/>
    </source>
</evidence>
<keyword evidence="3" id="KW-0813">Transport</keyword>
<gene>
    <name evidence="9" type="ORF">SAMN05421538_101392</name>
</gene>
<evidence type="ECO:0000256" key="8">
    <source>
        <dbReference type="SAM" id="Phobius"/>
    </source>
</evidence>
<dbReference type="Pfam" id="PF01032">
    <property type="entry name" value="FecCD"/>
    <property type="match status" value="1"/>
</dbReference>
<evidence type="ECO:0000313" key="10">
    <source>
        <dbReference type="Proteomes" id="UP000199344"/>
    </source>
</evidence>
<evidence type="ECO:0000256" key="1">
    <source>
        <dbReference type="ARBA" id="ARBA00004651"/>
    </source>
</evidence>
<dbReference type="STRING" id="591205.SAMN05421538_101392"/>
<dbReference type="GO" id="GO:0005886">
    <property type="term" value="C:plasma membrane"/>
    <property type="evidence" value="ECO:0007669"/>
    <property type="project" value="UniProtKB-SubCell"/>
</dbReference>
<feature type="transmembrane region" description="Helical" evidence="8">
    <location>
        <begin position="142"/>
        <end position="159"/>
    </location>
</feature>
<keyword evidence="4" id="KW-1003">Cell membrane</keyword>
<dbReference type="InterPro" id="IPR000522">
    <property type="entry name" value="ABC_transptr_permease_BtuC"/>
</dbReference>
<feature type="transmembrane region" description="Helical" evidence="8">
    <location>
        <begin position="90"/>
        <end position="110"/>
    </location>
</feature>
<dbReference type="SUPFAM" id="SSF81345">
    <property type="entry name" value="ABC transporter involved in vitamin B12 uptake, BtuC"/>
    <property type="match status" value="1"/>
</dbReference>
<comment type="similarity">
    <text evidence="2">Belongs to the binding-protein-dependent transport system permease family. FecCD subfamily.</text>
</comment>
<feature type="transmembrane region" description="Helical" evidence="8">
    <location>
        <begin position="308"/>
        <end position="329"/>
    </location>
</feature>
<proteinExistence type="inferred from homology"/>
<keyword evidence="10" id="KW-1185">Reference proteome</keyword>
<accession>A0A1G6TW74</accession>
<dbReference type="Proteomes" id="UP000199344">
    <property type="component" value="Unassembled WGS sequence"/>
</dbReference>
<dbReference type="GO" id="GO:0033214">
    <property type="term" value="P:siderophore-iron import into cell"/>
    <property type="evidence" value="ECO:0007669"/>
    <property type="project" value="TreeGrafter"/>
</dbReference>